<evidence type="ECO:0000256" key="1">
    <source>
        <dbReference type="SAM" id="MobiDB-lite"/>
    </source>
</evidence>
<dbReference type="AlphaFoldDB" id="A0A8K0G9S5"/>
<sequence length="114" mass="13450">MPSISFNNPNQNQFFSTPINFQNRTFQNKFPSNPQTLDKKSEPKPTPMSIVSNKTIPRPNQSAIRRPTNCFQSTGPRNFISEELYNVETPQEYQSEFEENYDDFTQNQEYEEDR</sequence>
<organism evidence="2 3">
    <name type="scientific">Ignelater luminosus</name>
    <name type="common">Cucubano</name>
    <name type="synonym">Pyrophorus luminosus</name>
    <dbReference type="NCBI Taxonomy" id="2038154"/>
    <lineage>
        <taxon>Eukaryota</taxon>
        <taxon>Metazoa</taxon>
        <taxon>Ecdysozoa</taxon>
        <taxon>Arthropoda</taxon>
        <taxon>Hexapoda</taxon>
        <taxon>Insecta</taxon>
        <taxon>Pterygota</taxon>
        <taxon>Neoptera</taxon>
        <taxon>Endopterygota</taxon>
        <taxon>Coleoptera</taxon>
        <taxon>Polyphaga</taxon>
        <taxon>Elateriformia</taxon>
        <taxon>Elateroidea</taxon>
        <taxon>Elateridae</taxon>
        <taxon>Agrypninae</taxon>
        <taxon>Pyrophorini</taxon>
        <taxon>Ignelater</taxon>
    </lineage>
</organism>
<dbReference type="OrthoDB" id="6734584at2759"/>
<feature type="compositionally biased region" description="Polar residues" evidence="1">
    <location>
        <begin position="49"/>
        <end position="76"/>
    </location>
</feature>
<dbReference type="EMBL" id="VTPC01049600">
    <property type="protein sequence ID" value="KAF2890593.1"/>
    <property type="molecule type" value="Genomic_DNA"/>
</dbReference>
<dbReference type="Proteomes" id="UP000801492">
    <property type="component" value="Unassembled WGS sequence"/>
</dbReference>
<evidence type="ECO:0000313" key="3">
    <source>
        <dbReference type="Proteomes" id="UP000801492"/>
    </source>
</evidence>
<evidence type="ECO:0000313" key="2">
    <source>
        <dbReference type="EMBL" id="KAF2890593.1"/>
    </source>
</evidence>
<feature type="region of interest" description="Disordered" evidence="1">
    <location>
        <begin position="24"/>
        <end position="76"/>
    </location>
</feature>
<gene>
    <name evidence="2" type="ORF">ILUMI_15580</name>
</gene>
<name>A0A8K0G9S5_IGNLU</name>
<reference evidence="2" key="1">
    <citation type="submission" date="2019-08" db="EMBL/GenBank/DDBJ databases">
        <title>The genome of the North American firefly Photinus pyralis.</title>
        <authorList>
            <consortium name="Photinus pyralis genome working group"/>
            <person name="Fallon T.R."/>
            <person name="Sander Lower S.E."/>
            <person name="Weng J.-K."/>
        </authorList>
    </citation>
    <scope>NUCLEOTIDE SEQUENCE</scope>
    <source>
        <strain evidence="2">TRF0915ILg1</strain>
        <tissue evidence="2">Whole body</tissue>
    </source>
</reference>
<protein>
    <submittedName>
        <fullName evidence="2">Uncharacterized protein</fullName>
    </submittedName>
</protein>
<keyword evidence="3" id="KW-1185">Reference proteome</keyword>
<accession>A0A8K0G9S5</accession>
<feature type="compositionally biased region" description="Polar residues" evidence="1">
    <location>
        <begin position="24"/>
        <end position="36"/>
    </location>
</feature>
<comment type="caution">
    <text evidence="2">The sequence shown here is derived from an EMBL/GenBank/DDBJ whole genome shotgun (WGS) entry which is preliminary data.</text>
</comment>
<feature type="region of interest" description="Disordered" evidence="1">
    <location>
        <begin position="91"/>
        <end position="114"/>
    </location>
</feature>
<proteinExistence type="predicted"/>